<keyword evidence="2" id="KW-0812">Transmembrane</keyword>
<feature type="transmembrane region" description="Helical" evidence="2">
    <location>
        <begin position="1268"/>
        <end position="1289"/>
    </location>
</feature>
<feature type="transmembrane region" description="Helical" evidence="2">
    <location>
        <begin position="1672"/>
        <end position="1693"/>
    </location>
</feature>
<dbReference type="GO" id="GO:0006895">
    <property type="term" value="P:Golgi to endosome transport"/>
    <property type="evidence" value="ECO:0007669"/>
    <property type="project" value="InterPro"/>
</dbReference>
<evidence type="ECO:0000256" key="2">
    <source>
        <dbReference type="SAM" id="Phobius"/>
    </source>
</evidence>
<feature type="non-terminal residue" evidence="5">
    <location>
        <position position="2143"/>
    </location>
</feature>
<dbReference type="GO" id="GO:0005768">
    <property type="term" value="C:endosome"/>
    <property type="evidence" value="ECO:0007669"/>
    <property type="project" value="TreeGrafter"/>
</dbReference>
<feature type="domain" description="DOP1-like TPR" evidence="4">
    <location>
        <begin position="806"/>
        <end position="1093"/>
    </location>
</feature>
<dbReference type="InterPro" id="IPR056459">
    <property type="entry name" value="TPR_DOP1"/>
</dbReference>
<keyword evidence="6" id="KW-1185">Reference proteome</keyword>
<accession>A0A564ZC49</accession>
<feature type="compositionally biased region" description="Basic residues" evidence="1">
    <location>
        <begin position="579"/>
        <end position="588"/>
    </location>
</feature>
<feature type="region of interest" description="Disordered" evidence="1">
    <location>
        <begin position="579"/>
        <end position="627"/>
    </location>
</feature>
<evidence type="ECO:0000313" key="5">
    <source>
        <dbReference type="EMBL" id="VUZ56448.1"/>
    </source>
</evidence>
<organism evidence="5 6">
    <name type="scientific">Hymenolepis diminuta</name>
    <name type="common">Rat tapeworm</name>
    <dbReference type="NCBI Taxonomy" id="6216"/>
    <lineage>
        <taxon>Eukaryota</taxon>
        <taxon>Metazoa</taxon>
        <taxon>Spiralia</taxon>
        <taxon>Lophotrochozoa</taxon>
        <taxon>Platyhelminthes</taxon>
        <taxon>Cestoda</taxon>
        <taxon>Eucestoda</taxon>
        <taxon>Cyclophyllidea</taxon>
        <taxon>Hymenolepididae</taxon>
        <taxon>Hymenolepis</taxon>
    </lineage>
</organism>
<evidence type="ECO:0000259" key="4">
    <source>
        <dbReference type="Pfam" id="PF24601"/>
    </source>
</evidence>
<sequence>KISPCKPSTESEFLREAEVFFSNLESGFLWPFLQEHFFISSTKVRQGWVSVVRFLVEHLPIDTYPDVRGCHLPRMVSALSAAVCERMGQLSLAEIADFVDLLSVLIGHIQEHMVTMLDQSLAEVSRPSIGSSSTPSTLAQRDVEIRLISGIVGDVRNLLAAFFKQFLAASASSNIVEECIEKLQRPEKNLHALESDFCQLMNPQVPERDRPAVVDLLAQLCRLVLDMCNVAIVPPSKDTQEEFNFNQLFNSGAVGDDNSLPEWLAYLVAASALSKDFDTKAICLHTVLDLVEVSASIQEWTACATDQQSDENINGKTNVQPTQTRWDPSDLLLPILAKEVLNTLASVLDFFPVTAVSLWSFMKDSTYAEDAASLLLRVISVSPSNSFTSTETLVENFFIQQMLSSDPQIRLEAHRRFVLLWRLPRRATTTGNGADRPLSFGGSNGDFLALFSSTPGWRRAAMGLPPITTEFTDKIPNFNRCLLILLDSLEDIRLTNTLNSSVDELFKAYGLNGTNNGTEDEHVLAEIRQTVAAWLISALNSGQAGRVVAPIFATLLHPSTARTSLISIRNRRRRLRMAKKRRNKRRLKQNSETQTANRKSSDVDTLTDQTKETDEALFSGDESEDADEVYEEFDVKLDLEDGDWNDFDDDDEWEEYDRNICALSGGSPSGELHFYVSNEPSETSSKEPDGKRKKRLGVFSKAPILRRKKKGASGDGAGSAVESDVFNEEYRPVDVMTCLQNSIYRNSDMNGMKDAERISLDRIRRDVIQGLLSQLLKPDSDDGETLNSRNLSPFDQLISLPVKILPIHEHLLVYLHKYDFNQVIYAFTRLRAILKSDAGSLFLLALAASPTTARKFSSAPSKPKQEVAHFATCEFPKLFGIPLPELLARHFRCLFAGGCDDFARHATANELRGVFEQRMPSLLDVLLHVCISFHVSLVLPDARSPLDAAANSNVRLLAAEVLQLITETMLRLSKTLNPTGERKSKLESQKGDAEMATLILALHESSSLWIDTAIQRSGLPQAILHSLATFTELSQITENMSQLEEEEGLPLCMRLLRPNYSKEGSSILWVLLQITNDLLQLTEPHFESQAKPSVVSIPVNNSRGSRNSPPTEAVKTRTNDTSSQQSTQIYPGILPWCTSTSTINIATLKTLASKKFSSPFLALIASCYAGGSSPVCRTRPRHIATQLLLLNTVRVALSPTARVDLHPLWFAFLRRTLVHWGSATALLINIVVTQMSVAIQLLSEPFCHALMPVGLTERFPPSAYPPDYTILLFACLQGIVHTFLLPFGLSKSTLMRGMMLATTTLVRDGSPLISSTSYSPAHRGKQDNNSSYSSTNVDRLFCGVFDTPEALRDSLQVAEALEDFHSLNQLFEFSSVSQALQRMQLAFLEDLSVPSTLTGSIALLFAVRDFIGTEVMPASSNSVQNWARGRAEMCHVFPTLLSSLAGLWLALNQSCDPRNPQLSPSEDSDTSSIETGIDVLNGAIPPSRRESSPMRLRCGFDRLAALTTLGYPDVVRQTIRALLEPIALTHPALVLSAVACVWPPLLSPAGQSGAANMDIMWLLTSSPNGLSLTVRQCALVSLISGALRGFQEIGNRTGRYVSVAGFSNNEEMEKPIPLLRNPLAVKTLKNLLRSPPASMSYAYAIDLPNYSDSTSSSPTDTIIPVQMMQSSLLHFLYAWIVATGGIGISYFHLANIQDFLRDVVPLTSVSAAISTTIPGAAITSPISVFVLVKIFNEVIVTLANKDEKRDQKDLQDICQRLMEATASIAGTALEQATWFRRGLQVRSSAPVPASMTSSTLEVSTSSVVSSVGSLQPSDIVLRSTGSESALSEVKLNGVNTPPGILHDSLEVVSTTAAENREFKAEDLSVLALRMLAEHMAVFFDVVYKSEEKDRVPSALNNGILTNILPFLKSHNVGNAFHYNAASQVMAILSSYQFTRRAWRRDIFELFIDGAFFQATPSALHSWCTIVDNLMTQEKNIFKEALTRLTVSQGTGLNIFSSKEAECEQRAAHLKKISFIVFASEREQYCRSVSEILERLTDNLRAMTDLNVPILTQMFLCTRVLVTRLSSESLASLWLLVIPELVYVFRVFAEQCNGSSRKRSPLKYEDLQKLPQSQLNLLLSASKLLATILLLPESMVPQLV</sequence>
<dbReference type="PANTHER" id="PTHR14042">
    <property type="entry name" value="DOPEY-RELATED"/>
    <property type="match status" value="1"/>
</dbReference>
<feature type="compositionally biased region" description="Polar residues" evidence="1">
    <location>
        <begin position="1098"/>
        <end position="1110"/>
    </location>
</feature>
<gene>
    <name evidence="5" type="ORF">WMSIL1_LOCUS14086</name>
</gene>
<feature type="compositionally biased region" description="Polar residues" evidence="1">
    <location>
        <begin position="590"/>
        <end position="608"/>
    </location>
</feature>
<dbReference type="GO" id="GO:0005802">
    <property type="term" value="C:trans-Golgi network"/>
    <property type="evidence" value="ECO:0007669"/>
    <property type="project" value="TreeGrafter"/>
</dbReference>
<keyword evidence="2" id="KW-0472">Membrane</keyword>
<dbReference type="EMBL" id="CABIJS010000704">
    <property type="protein sequence ID" value="VUZ56448.1"/>
    <property type="molecule type" value="Genomic_DNA"/>
</dbReference>
<evidence type="ECO:0000256" key="1">
    <source>
        <dbReference type="SAM" id="MobiDB-lite"/>
    </source>
</evidence>
<feature type="region of interest" description="Disordered" evidence="1">
    <location>
        <begin position="1092"/>
        <end position="1125"/>
    </location>
</feature>
<evidence type="ECO:0000259" key="3">
    <source>
        <dbReference type="Pfam" id="PF24598"/>
    </source>
</evidence>
<dbReference type="Pfam" id="PF24598">
    <property type="entry name" value="DOP1_C"/>
    <property type="match status" value="1"/>
</dbReference>
<proteinExistence type="predicted"/>
<feature type="domain" description="DOP1-like C-terminal" evidence="3">
    <location>
        <begin position="1865"/>
        <end position="2134"/>
    </location>
</feature>
<dbReference type="GO" id="GO:0005829">
    <property type="term" value="C:cytosol"/>
    <property type="evidence" value="ECO:0007669"/>
    <property type="project" value="GOC"/>
</dbReference>
<dbReference type="InterPro" id="IPR040314">
    <property type="entry name" value="DOP1"/>
</dbReference>
<feature type="domain" description="DOP1-like TPR" evidence="4">
    <location>
        <begin position="1181"/>
        <end position="1285"/>
    </location>
</feature>
<dbReference type="Proteomes" id="UP000321570">
    <property type="component" value="Unassembled WGS sequence"/>
</dbReference>
<reference evidence="5 6" key="1">
    <citation type="submission" date="2019-07" db="EMBL/GenBank/DDBJ databases">
        <authorList>
            <person name="Jastrzebski P J."/>
            <person name="Paukszto L."/>
            <person name="Jastrzebski P J."/>
        </authorList>
    </citation>
    <scope>NUCLEOTIDE SEQUENCE [LARGE SCALE GENOMIC DNA]</scope>
    <source>
        <strain evidence="5 6">WMS-il1</strain>
    </source>
</reference>
<protein>
    <submittedName>
        <fullName evidence="5">Uncharacterized protein</fullName>
    </submittedName>
</protein>
<dbReference type="Pfam" id="PF24601">
    <property type="entry name" value="TPR_DOP1"/>
    <property type="match status" value="2"/>
</dbReference>
<dbReference type="PANTHER" id="PTHR14042:SF24">
    <property type="entry name" value="PROTEIN DOPEY-1 HOMOLOG"/>
    <property type="match status" value="1"/>
</dbReference>
<evidence type="ECO:0000313" key="6">
    <source>
        <dbReference type="Proteomes" id="UP000321570"/>
    </source>
</evidence>
<feature type="non-terminal residue" evidence="5">
    <location>
        <position position="1"/>
    </location>
</feature>
<keyword evidence="2" id="KW-1133">Transmembrane helix</keyword>
<dbReference type="InterPro" id="IPR056457">
    <property type="entry name" value="DOP1_C"/>
</dbReference>
<name>A0A564ZC49_HYMDI</name>